<keyword evidence="3" id="KW-1185">Reference proteome</keyword>
<name>A0A285GZF7_9ACTN</name>
<organism evidence="2 3">
    <name type="scientific">Paractinoplanes atraurantiacus</name>
    <dbReference type="NCBI Taxonomy" id="1036182"/>
    <lineage>
        <taxon>Bacteria</taxon>
        <taxon>Bacillati</taxon>
        <taxon>Actinomycetota</taxon>
        <taxon>Actinomycetes</taxon>
        <taxon>Micromonosporales</taxon>
        <taxon>Micromonosporaceae</taxon>
        <taxon>Paractinoplanes</taxon>
    </lineage>
</organism>
<proteinExistence type="predicted"/>
<sequence length="103" mass="11192">MTEQPVEPVYCEICKRKLRTPESRRRGRGRVCDEKVSSRPGTSGRSRDHSPRTGGQAPMPMVGPDLLDELAASEPAAQPGPDMIACELSPTCLHPARGQVRPS</sequence>
<evidence type="ECO:0000256" key="1">
    <source>
        <dbReference type="SAM" id="MobiDB-lite"/>
    </source>
</evidence>
<protein>
    <submittedName>
        <fullName evidence="2">Uncharacterized protein</fullName>
    </submittedName>
</protein>
<dbReference type="RefSeq" id="WP_097319378.1">
    <property type="nucleotide sequence ID" value="NZ_OBDY01000003.1"/>
</dbReference>
<accession>A0A285GZF7</accession>
<dbReference type="Pfam" id="PF19474">
    <property type="entry name" value="DUF6011"/>
    <property type="match status" value="1"/>
</dbReference>
<dbReference type="AlphaFoldDB" id="A0A285GZF7"/>
<reference evidence="2 3" key="1">
    <citation type="submission" date="2017-09" db="EMBL/GenBank/DDBJ databases">
        <authorList>
            <person name="Ehlers B."/>
            <person name="Leendertz F.H."/>
        </authorList>
    </citation>
    <scope>NUCLEOTIDE SEQUENCE [LARGE SCALE GENOMIC DNA]</scope>
    <source>
        <strain evidence="2 3">CGMCC 4.6857</strain>
    </source>
</reference>
<dbReference type="Proteomes" id="UP000219612">
    <property type="component" value="Unassembled WGS sequence"/>
</dbReference>
<feature type="compositionally biased region" description="Basic and acidic residues" evidence="1">
    <location>
        <begin position="21"/>
        <end position="37"/>
    </location>
</feature>
<dbReference type="InterPro" id="IPR046053">
    <property type="entry name" value="DUF6011"/>
</dbReference>
<evidence type="ECO:0000313" key="2">
    <source>
        <dbReference type="EMBL" id="SNY28902.1"/>
    </source>
</evidence>
<dbReference type="EMBL" id="OBDY01000003">
    <property type="protein sequence ID" value="SNY28902.1"/>
    <property type="molecule type" value="Genomic_DNA"/>
</dbReference>
<evidence type="ECO:0000313" key="3">
    <source>
        <dbReference type="Proteomes" id="UP000219612"/>
    </source>
</evidence>
<feature type="region of interest" description="Disordered" evidence="1">
    <location>
        <begin position="21"/>
        <end position="64"/>
    </location>
</feature>
<gene>
    <name evidence="2" type="ORF">SAMN05421748_103154</name>
</gene>